<accession>A0A4S4MPP6</accession>
<feature type="compositionally biased region" description="Polar residues" evidence="1">
    <location>
        <begin position="161"/>
        <end position="182"/>
    </location>
</feature>
<sequence>MNIEHEVVDTQQQQLIAVRASNVSLTEQLCQLQRQSQATRDATLALYGMRDRREQMIKLQSDILRDLTIEKARIEQAIAQASDLYIVNAMISSVTLSELYSSTAEVVALSKSKHALEMQRATDAIEDCRQQRATLLLQLTQGENVYGARPRCADSVRPNEDQVSTDTSGNSDNNGAFVPLNNQEPSALEDRSAQLVHLANLLHFVPNASASNLTRHHNDSVSLSADAMRNEISDNLSVTENGDFVYLDDEESTAQELLDMIDALRPDESVVETPTWAKLTVIIAMALWAICVL</sequence>
<evidence type="ECO:0000256" key="1">
    <source>
        <dbReference type="SAM" id="MobiDB-lite"/>
    </source>
</evidence>
<evidence type="ECO:0000313" key="3">
    <source>
        <dbReference type="Proteomes" id="UP000308730"/>
    </source>
</evidence>
<keyword evidence="3" id="KW-1185">Reference proteome</keyword>
<dbReference type="AlphaFoldDB" id="A0A4S4MPP6"/>
<gene>
    <name evidence="2" type="ORF">EUX98_g6144</name>
</gene>
<evidence type="ECO:0000313" key="2">
    <source>
        <dbReference type="EMBL" id="THH28034.1"/>
    </source>
</evidence>
<organism evidence="2 3">
    <name type="scientific">Antrodiella citrinella</name>
    <dbReference type="NCBI Taxonomy" id="2447956"/>
    <lineage>
        <taxon>Eukaryota</taxon>
        <taxon>Fungi</taxon>
        <taxon>Dikarya</taxon>
        <taxon>Basidiomycota</taxon>
        <taxon>Agaricomycotina</taxon>
        <taxon>Agaricomycetes</taxon>
        <taxon>Polyporales</taxon>
        <taxon>Steccherinaceae</taxon>
        <taxon>Antrodiella</taxon>
    </lineage>
</organism>
<reference evidence="2 3" key="1">
    <citation type="submission" date="2019-02" db="EMBL/GenBank/DDBJ databases">
        <title>Genome sequencing of the rare red list fungi Antrodiella citrinella (Flaviporus citrinellus).</title>
        <authorList>
            <person name="Buettner E."/>
            <person name="Kellner H."/>
        </authorList>
    </citation>
    <scope>NUCLEOTIDE SEQUENCE [LARGE SCALE GENOMIC DNA]</scope>
    <source>
        <strain evidence="2 3">DSM 108506</strain>
    </source>
</reference>
<comment type="caution">
    <text evidence="2">The sequence shown here is derived from an EMBL/GenBank/DDBJ whole genome shotgun (WGS) entry which is preliminary data.</text>
</comment>
<dbReference type="Proteomes" id="UP000308730">
    <property type="component" value="Unassembled WGS sequence"/>
</dbReference>
<feature type="compositionally biased region" description="Basic and acidic residues" evidence="1">
    <location>
        <begin position="151"/>
        <end position="160"/>
    </location>
</feature>
<feature type="region of interest" description="Disordered" evidence="1">
    <location>
        <begin position="150"/>
        <end position="182"/>
    </location>
</feature>
<protein>
    <submittedName>
        <fullName evidence="2">Uncharacterized protein</fullName>
    </submittedName>
</protein>
<proteinExistence type="predicted"/>
<name>A0A4S4MPP6_9APHY</name>
<dbReference type="EMBL" id="SGPM01000206">
    <property type="protein sequence ID" value="THH28034.1"/>
    <property type="molecule type" value="Genomic_DNA"/>
</dbReference>